<keyword evidence="2" id="KW-1185">Reference proteome</keyword>
<sequence length="409" mass="46969">MSVVINNVNAVIKSLVNKKLNEWTVLRRGEPDKFFHRFNPTLDLNVIDRDVHAEILDKFKVDIGFGLDKHLQRTNGSGMGLSNRIMKALNKIGALSRINASEILRNYNKGYDLYGRLMPKLSFDQMIADLWENQRRLLALGARLAKGLDKQMIFKTNNTEDLKCFKFSIRGDDYYIRARSTDYVNMGHHLCLAFEVLKEAGTLEYSSGAKCPIGSNCILIYRPDESSLTKFPTKPVPVRSNEKHSEQIDYFNKQIEELNISIDKQMIFKTNNTEDLKCFKFSIRGDDYYIRARSTDYVNMGHHLCLAFEVLKEAGTLEYSSGAKCPIGSNCILIYRPDESSLTKFPTKPVPVRSNEKHSEQIDYFNKQIEELNISIQQYDDEIFRLSGLSSKAKSEREKLIKIVDLLKS</sequence>
<proteinExistence type="predicted"/>
<reference evidence="1 2" key="1">
    <citation type="submission" date="2017-05" db="EMBL/GenBank/DDBJ databases">
        <title>The isolation and characterization of 16 novel Shigella-infecting phages from the environment.</title>
        <authorList>
            <person name="Doore S.M."/>
            <person name="Schrad J.R."/>
            <person name="Dover J.A."/>
            <person name="Parent K.N."/>
        </authorList>
    </citation>
    <scope>NUCLEOTIDE SEQUENCE [LARGE SCALE GENOMIC DNA]</scope>
</reference>
<gene>
    <name evidence="1" type="ORF">Sf22_gp260</name>
</gene>
<evidence type="ECO:0000313" key="1">
    <source>
        <dbReference type="EMBL" id="ATI16952.1"/>
    </source>
</evidence>
<protein>
    <recommendedName>
        <fullName evidence="3">Thioredoxin</fullName>
    </recommendedName>
</protein>
<dbReference type="EMBL" id="MF158045">
    <property type="protein sequence ID" value="ATI16952.1"/>
    <property type="molecule type" value="Genomic_DNA"/>
</dbReference>
<name>A0A291LCV4_9CAUD</name>
<organism evidence="1 2">
    <name type="scientific">Shigella phage Sf22</name>
    <dbReference type="NCBI Taxonomy" id="2024320"/>
    <lineage>
        <taxon>Viruses</taxon>
        <taxon>Duplodnaviria</taxon>
        <taxon>Heunggongvirae</taxon>
        <taxon>Uroviricota</taxon>
        <taxon>Caudoviricetes</taxon>
        <taxon>Pantevenvirales</taxon>
        <taxon>Straboviridae</taxon>
        <taxon>Tevenvirinae</taxon>
        <taxon>Tequatrovirus</taxon>
        <taxon>Tequatrovirus sf22</taxon>
    </lineage>
</organism>
<evidence type="ECO:0000313" key="2">
    <source>
        <dbReference type="Proteomes" id="UP000229933"/>
    </source>
</evidence>
<accession>A0A291LCV4</accession>
<evidence type="ECO:0008006" key="3">
    <source>
        <dbReference type="Google" id="ProtNLM"/>
    </source>
</evidence>
<dbReference type="Proteomes" id="UP000229933">
    <property type="component" value="Segment"/>
</dbReference>